<evidence type="ECO:0000313" key="4">
    <source>
        <dbReference type="Proteomes" id="UP001341281"/>
    </source>
</evidence>
<feature type="non-terminal residue" evidence="3">
    <location>
        <position position="682"/>
    </location>
</feature>
<keyword evidence="4" id="KW-1185">Reference proteome</keyword>
<evidence type="ECO:0000259" key="2">
    <source>
        <dbReference type="Pfam" id="PF10536"/>
    </source>
</evidence>
<proteinExistence type="predicted"/>
<protein>
    <recommendedName>
        <fullName evidence="2">Aminotransferase-like plant mobile domain-containing protein</fullName>
    </recommendedName>
</protein>
<accession>A0AAQ3X6Z1</accession>
<dbReference type="Pfam" id="PF10536">
    <property type="entry name" value="PMD"/>
    <property type="match status" value="1"/>
</dbReference>
<feature type="region of interest" description="Disordered" evidence="1">
    <location>
        <begin position="26"/>
        <end position="47"/>
    </location>
</feature>
<dbReference type="PANTHER" id="PTHR46033:SF82">
    <property type="entry name" value="AMINOTRANSFERASE-LIKE PLANT MOBILE DOMAIN-CONTAINING PROTEIN"/>
    <property type="match status" value="1"/>
</dbReference>
<dbReference type="EMBL" id="CP144751">
    <property type="protein sequence ID" value="WVZ87696.1"/>
    <property type="molecule type" value="Genomic_DNA"/>
</dbReference>
<dbReference type="InterPro" id="IPR019557">
    <property type="entry name" value="AminoTfrase-like_pln_mobile"/>
</dbReference>
<dbReference type="InterPro" id="IPR044824">
    <property type="entry name" value="MAIN-like"/>
</dbReference>
<name>A0AAQ3X6Z1_PASNO</name>
<dbReference type="GO" id="GO:0010073">
    <property type="term" value="P:meristem maintenance"/>
    <property type="evidence" value="ECO:0007669"/>
    <property type="project" value="InterPro"/>
</dbReference>
<feature type="compositionally biased region" description="Polar residues" evidence="1">
    <location>
        <begin position="673"/>
        <end position="682"/>
    </location>
</feature>
<gene>
    <name evidence="3" type="ORF">U9M48_034294</name>
</gene>
<sequence>MGRKLGRTDPGASLLSIRSASCTPTGCRLLRPHRTPPPPPVPGSFSTRAAVSTSYTVGRCLLHRRLPPPLHRRPSPRFSVLPTEEVLMADPQYLFLDPAVELKHRAARIVEGEELAPLRGRTHTHHLSWDERYTPYIQEAGMLDLARVVTSGFPLLDHALLTALVDRWRPETHTFYLPCGEMTITLEDTVMILGLPLDGSPVIHKIIATSSAMWLATSSLSMTNVFVIKVLPRHMPRYHHQPCGNAWWRTSRVTTGWLRQHFGVCPLNAEQVQVERHARARLWYLLACFLLPDSSGDTVDSALLPILQQPWAAIATYSWASCTLGHMYRQRCDGCQRKESSSSIGGCLYLLQVWSWERLPIGRSVKREREEWAFEDSRPTVLWFWRDVEVVTGRIDGRYKCYTNELDCVTHRQVEWMPYYREEIEEAELSPLCRRDEDLWRAVVPLIFFVMVEYHIPTRVLRQFGRRQVVPPHTVRMDLSLHRKRRHGRYSEIDWRITHARQRVPVEAGEAHDEAYFVEYLSWLQAHTRVRLQPTADHRPINKVDPDEIDEYDTRTRRGVQAERAPLQDYVQLAWLTNEAGSVLARAGPRPSGALKSFVQTVSRHCRRLSRKIGCYSATALPPQPRGVPGGPSSSRSRSSRRSRSSEDEDDDDDGDRGPDVLSGSQLHGAPLFTQTQHDAEA</sequence>
<reference evidence="3 4" key="1">
    <citation type="submission" date="2024-02" db="EMBL/GenBank/DDBJ databases">
        <title>High-quality chromosome-scale genome assembly of Pensacola bahiagrass (Paspalum notatum Flugge var. saurae).</title>
        <authorList>
            <person name="Vega J.M."/>
            <person name="Podio M."/>
            <person name="Orjuela J."/>
            <person name="Siena L.A."/>
            <person name="Pessino S.C."/>
            <person name="Combes M.C."/>
            <person name="Mariac C."/>
            <person name="Albertini E."/>
            <person name="Pupilli F."/>
            <person name="Ortiz J.P.A."/>
            <person name="Leblanc O."/>
        </authorList>
    </citation>
    <scope>NUCLEOTIDE SEQUENCE [LARGE SCALE GENOMIC DNA]</scope>
    <source>
        <strain evidence="3">R1</strain>
        <tissue evidence="3">Leaf</tissue>
    </source>
</reference>
<organism evidence="3 4">
    <name type="scientific">Paspalum notatum var. saurae</name>
    <dbReference type="NCBI Taxonomy" id="547442"/>
    <lineage>
        <taxon>Eukaryota</taxon>
        <taxon>Viridiplantae</taxon>
        <taxon>Streptophyta</taxon>
        <taxon>Embryophyta</taxon>
        <taxon>Tracheophyta</taxon>
        <taxon>Spermatophyta</taxon>
        <taxon>Magnoliopsida</taxon>
        <taxon>Liliopsida</taxon>
        <taxon>Poales</taxon>
        <taxon>Poaceae</taxon>
        <taxon>PACMAD clade</taxon>
        <taxon>Panicoideae</taxon>
        <taxon>Andropogonodae</taxon>
        <taxon>Paspaleae</taxon>
        <taxon>Paspalinae</taxon>
        <taxon>Paspalum</taxon>
    </lineage>
</organism>
<dbReference type="PANTHER" id="PTHR46033">
    <property type="entry name" value="PROTEIN MAIN-LIKE 2"/>
    <property type="match status" value="1"/>
</dbReference>
<evidence type="ECO:0000313" key="3">
    <source>
        <dbReference type="EMBL" id="WVZ87696.1"/>
    </source>
</evidence>
<dbReference type="AlphaFoldDB" id="A0AAQ3X6Z1"/>
<feature type="region of interest" description="Disordered" evidence="1">
    <location>
        <begin position="617"/>
        <end position="682"/>
    </location>
</feature>
<dbReference type="Proteomes" id="UP001341281">
    <property type="component" value="Chromosome 07"/>
</dbReference>
<evidence type="ECO:0000256" key="1">
    <source>
        <dbReference type="SAM" id="MobiDB-lite"/>
    </source>
</evidence>
<feature type="domain" description="Aminotransferase-like plant mobile" evidence="2">
    <location>
        <begin position="156"/>
        <end position="523"/>
    </location>
</feature>